<name>K0RBD0_THAOC</name>
<feature type="compositionally biased region" description="Acidic residues" evidence="1">
    <location>
        <begin position="33"/>
        <end position="42"/>
    </location>
</feature>
<evidence type="ECO:0000313" key="3">
    <source>
        <dbReference type="Proteomes" id="UP000266841"/>
    </source>
</evidence>
<proteinExistence type="predicted"/>
<comment type="caution">
    <text evidence="2">The sequence shown here is derived from an EMBL/GenBank/DDBJ whole genome shotgun (WGS) entry which is preliminary data.</text>
</comment>
<feature type="compositionally biased region" description="Acidic residues" evidence="1">
    <location>
        <begin position="340"/>
        <end position="354"/>
    </location>
</feature>
<keyword evidence="3" id="KW-1185">Reference proteome</keyword>
<feature type="non-terminal residue" evidence="2">
    <location>
        <position position="1"/>
    </location>
</feature>
<sequence>MEVEEEEPADPMVVEDGAGANHELPAALKNEAEGNEEAEAGDETTSPGAKHDRDDEDEKPRKRQSASHGSHGRPLSNQSRGQARSGFKSVPVRRLPAGHRRRDRRTSSKRGRVDRRRYVTFYPAPSTPPPGARTVRVVGTDKHLPELKSVLVHLWKSGEFVDANTVPVCLSLPRQFSFVHDPKTGEAVLLASSKLDRPSVNRYIGHPGIRPWEQDRGELPLGVTRVLDAMEGAHLLWESMSSRYGSRIGLPALSFPDMNDLFQAEYGDEDLPPLRSYHDQATDQHRLLLVARDLVERSVANYIEAQIEHCSSEQLKARRARKEALKNARDESLKNARDEVSDDETDEEDSDAEPDENHRDILPVILDFASVSSRHTNSVQDEVVEDWCDNHAAPLFDEARKEGCVATHVCYRPEDLNFYHKNNSVDNQNPHVYHEGLRGKGGSAGNGKSRIKGLAVDHEERGLSSPELYSVIDLANLTERLQEKAAPFHLEQSERFMCPGPPRR</sequence>
<evidence type="ECO:0000256" key="1">
    <source>
        <dbReference type="SAM" id="MobiDB-lite"/>
    </source>
</evidence>
<dbReference type="AlphaFoldDB" id="K0RBD0"/>
<protein>
    <submittedName>
        <fullName evidence="2">Uncharacterized protein</fullName>
    </submittedName>
</protein>
<feature type="compositionally biased region" description="Basic residues" evidence="1">
    <location>
        <begin position="96"/>
        <end position="115"/>
    </location>
</feature>
<feature type="region of interest" description="Disordered" evidence="1">
    <location>
        <begin position="326"/>
        <end position="359"/>
    </location>
</feature>
<organism evidence="2 3">
    <name type="scientific">Thalassiosira oceanica</name>
    <name type="common">Marine diatom</name>
    <dbReference type="NCBI Taxonomy" id="159749"/>
    <lineage>
        <taxon>Eukaryota</taxon>
        <taxon>Sar</taxon>
        <taxon>Stramenopiles</taxon>
        <taxon>Ochrophyta</taxon>
        <taxon>Bacillariophyta</taxon>
        <taxon>Coscinodiscophyceae</taxon>
        <taxon>Thalassiosirophycidae</taxon>
        <taxon>Thalassiosirales</taxon>
        <taxon>Thalassiosiraceae</taxon>
        <taxon>Thalassiosira</taxon>
    </lineage>
</organism>
<accession>K0RBD0</accession>
<feature type="region of interest" description="Disordered" evidence="1">
    <location>
        <begin position="1"/>
        <end position="115"/>
    </location>
</feature>
<dbReference type="Proteomes" id="UP000266841">
    <property type="component" value="Unassembled WGS sequence"/>
</dbReference>
<gene>
    <name evidence="2" type="ORF">THAOC_31507</name>
</gene>
<evidence type="ECO:0000313" key="2">
    <source>
        <dbReference type="EMBL" id="EJK49599.1"/>
    </source>
</evidence>
<reference evidence="2 3" key="1">
    <citation type="journal article" date="2012" name="Genome Biol.">
        <title>Genome and low-iron response of an oceanic diatom adapted to chronic iron limitation.</title>
        <authorList>
            <person name="Lommer M."/>
            <person name="Specht M."/>
            <person name="Roy A.S."/>
            <person name="Kraemer L."/>
            <person name="Andreson R."/>
            <person name="Gutowska M.A."/>
            <person name="Wolf J."/>
            <person name="Bergner S.V."/>
            <person name="Schilhabel M.B."/>
            <person name="Klostermeier U.C."/>
            <person name="Beiko R.G."/>
            <person name="Rosenstiel P."/>
            <person name="Hippler M."/>
            <person name="Laroche J."/>
        </authorList>
    </citation>
    <scope>NUCLEOTIDE SEQUENCE [LARGE SCALE GENOMIC DNA]</scope>
    <source>
        <strain evidence="2 3">CCMP1005</strain>
    </source>
</reference>
<feature type="compositionally biased region" description="Basic and acidic residues" evidence="1">
    <location>
        <begin position="326"/>
        <end position="339"/>
    </location>
</feature>
<dbReference type="EMBL" id="AGNL01044621">
    <property type="protein sequence ID" value="EJK49599.1"/>
    <property type="molecule type" value="Genomic_DNA"/>
</dbReference>